<name>R4Z7H0_9ACTN</name>
<dbReference type="SMART" id="SM01134">
    <property type="entry name" value="DeoRC"/>
    <property type="match status" value="1"/>
</dbReference>
<dbReference type="InterPro" id="IPR014036">
    <property type="entry name" value="DeoR-like_C"/>
</dbReference>
<dbReference type="STRING" id="1229780.BN381_80022"/>
<dbReference type="PANTHER" id="PTHR30363">
    <property type="entry name" value="HTH-TYPE TRANSCRIPTIONAL REGULATOR SRLR-RELATED"/>
    <property type="match status" value="1"/>
</dbReference>
<dbReference type="Pfam" id="PF13676">
    <property type="entry name" value="TIR_2"/>
    <property type="match status" value="1"/>
</dbReference>
<protein>
    <submittedName>
        <fullName evidence="3">Putative transcriptional regulator involved in sugar metabolism</fullName>
    </submittedName>
</protein>
<dbReference type="EMBL" id="CANL01000078">
    <property type="protein sequence ID" value="CCM65492.1"/>
    <property type="molecule type" value="Genomic_DNA"/>
</dbReference>
<evidence type="ECO:0000313" key="4">
    <source>
        <dbReference type="Proteomes" id="UP000018291"/>
    </source>
</evidence>
<dbReference type="HOGENOM" id="CLU_609585_0_0_11"/>
<dbReference type="InterPro" id="IPR050313">
    <property type="entry name" value="Carb_Metab_HTH_regulators"/>
</dbReference>
<dbReference type="Gene3D" id="3.40.50.10140">
    <property type="entry name" value="Toll/interleukin-1 receptor homology (TIR) domain"/>
    <property type="match status" value="1"/>
</dbReference>
<dbReference type="InterPro" id="IPR035897">
    <property type="entry name" value="Toll_tir_struct_dom_sf"/>
</dbReference>
<keyword evidence="4" id="KW-1185">Reference proteome</keyword>
<dbReference type="GO" id="GO:0007165">
    <property type="term" value="P:signal transduction"/>
    <property type="evidence" value="ECO:0007669"/>
    <property type="project" value="InterPro"/>
</dbReference>
<dbReference type="SUPFAM" id="SSF100950">
    <property type="entry name" value="NagB/RpiA/CoA transferase-like"/>
    <property type="match status" value="1"/>
</dbReference>
<dbReference type="AlphaFoldDB" id="R4Z7H0"/>
<keyword evidence="1" id="KW-0678">Repressor</keyword>
<dbReference type="SUPFAM" id="SSF52200">
    <property type="entry name" value="Toll/Interleukin receptor TIR domain"/>
    <property type="match status" value="1"/>
</dbReference>
<dbReference type="Proteomes" id="UP000018291">
    <property type="component" value="Unassembled WGS sequence"/>
</dbReference>
<gene>
    <name evidence="3" type="ORF">BN381_80022</name>
</gene>
<evidence type="ECO:0000313" key="3">
    <source>
        <dbReference type="EMBL" id="CCM65492.1"/>
    </source>
</evidence>
<proteinExistence type="predicted"/>
<dbReference type="eggNOG" id="COG1349">
    <property type="taxonomic scope" value="Bacteria"/>
</dbReference>
<dbReference type="PANTHER" id="PTHR30363:SF4">
    <property type="entry name" value="GLYCEROL-3-PHOSPHATE REGULON REPRESSOR"/>
    <property type="match status" value="1"/>
</dbReference>
<dbReference type="InterPro" id="IPR037171">
    <property type="entry name" value="NagB/RpiA_transferase-like"/>
</dbReference>
<accession>R4Z7H0</accession>
<sequence length="449" mass="49547">MKVFFSHSSHYKPLLRELRALLPNHIDSWIDEDKLLIGENITENLEVAIQSDSDFVILFIDSVAARSAWVRKEVEWAMAAEKRNGRTFLLPVVLDMDAWEGFEPAELCKRKHLSCNDFTEKGIGLLADEIAGSLFAWLSRDAESAKSDTNSGDRADLLGDADRFLRSVASEIRTIVYPHRQKNPLEVDALYERLHSLSGLSIDFTAEQFLSVLARLDQQHLLSGLYYDGEEIFVEEEHYSWKIESFTEAKKRIARAAVKKISSGDVIALDAGSTTELIAQHVCRLLRLRKLRRLTFVTNSLPAAMDLLTTAGDIGIADDGDELSVYLAGGRVRPNTMAIVSTDDNSGSDIRAFLELTGGASLAFVGTNGVTGDGFSTEAQAEVDTKRALLEGAREKIIVTDPSKFGLRQSRIFSPLEGIEILTAGDGYEHVLDDFATMIDAAGGRLTCV</sequence>
<dbReference type="InterPro" id="IPR000157">
    <property type="entry name" value="TIR_dom"/>
</dbReference>
<reference evidence="3 4" key="1">
    <citation type="journal article" date="2013" name="ISME J.">
        <title>Metabolic model for the filamentous 'Candidatus Microthrix parvicella' based on genomic and metagenomic analyses.</title>
        <authorList>
            <person name="Jon McIlroy S."/>
            <person name="Kristiansen R."/>
            <person name="Albertsen M."/>
            <person name="Michael Karst S."/>
            <person name="Rossetti S."/>
            <person name="Lund Nielsen J."/>
            <person name="Tandoi V."/>
            <person name="James Seviour R."/>
            <person name="Nielsen P.H."/>
        </authorList>
    </citation>
    <scope>NUCLEOTIDE SEQUENCE [LARGE SCALE GENOMIC DNA]</scope>
    <source>
        <strain evidence="3 4">RN1</strain>
    </source>
</reference>
<evidence type="ECO:0000259" key="2">
    <source>
        <dbReference type="PROSITE" id="PS50104"/>
    </source>
</evidence>
<feature type="domain" description="TIR" evidence="2">
    <location>
        <begin position="1"/>
        <end position="134"/>
    </location>
</feature>
<organism evidence="3 4">
    <name type="scientific">Candidatus Neomicrothrix parvicella RN1</name>
    <dbReference type="NCBI Taxonomy" id="1229780"/>
    <lineage>
        <taxon>Bacteria</taxon>
        <taxon>Bacillati</taxon>
        <taxon>Actinomycetota</taxon>
        <taxon>Acidimicrobiia</taxon>
        <taxon>Acidimicrobiales</taxon>
        <taxon>Microthrixaceae</taxon>
        <taxon>Candidatus Neomicrothrix</taxon>
    </lineage>
</organism>
<dbReference type="Pfam" id="PF00455">
    <property type="entry name" value="DeoRC"/>
    <property type="match status" value="1"/>
</dbReference>
<dbReference type="PROSITE" id="PS50104">
    <property type="entry name" value="TIR"/>
    <property type="match status" value="1"/>
</dbReference>
<dbReference type="RefSeq" id="WP_012230242.1">
    <property type="nucleotide sequence ID" value="NZ_HG422565.1"/>
</dbReference>
<dbReference type="Gene3D" id="3.40.50.1360">
    <property type="match status" value="1"/>
</dbReference>
<evidence type="ECO:0000256" key="1">
    <source>
        <dbReference type="ARBA" id="ARBA00022491"/>
    </source>
</evidence>
<comment type="caution">
    <text evidence="3">The sequence shown here is derived from an EMBL/GenBank/DDBJ whole genome shotgun (WGS) entry which is preliminary data.</text>
</comment>
<dbReference type="OrthoDB" id="7688673at2"/>